<dbReference type="Gene3D" id="1.10.3920.10">
    <property type="entry name" value="PA2201 C-terminal domain-like"/>
    <property type="match status" value="1"/>
</dbReference>
<evidence type="ECO:0000259" key="2">
    <source>
        <dbReference type="Pfam" id="PF08929"/>
    </source>
</evidence>
<evidence type="ECO:0000313" key="3">
    <source>
        <dbReference type="EMBL" id="MEB3344321.1"/>
    </source>
</evidence>
<proteinExistence type="predicted"/>
<feature type="domain" description="PoNi N-terminal" evidence="1">
    <location>
        <begin position="2"/>
        <end position="130"/>
    </location>
</feature>
<name>A0ABU5ZQH2_9FLAO</name>
<accession>A0ABU5ZQH2</accession>
<dbReference type="EMBL" id="JAYKLX010000001">
    <property type="protein sequence ID" value="MEB3344321.1"/>
    <property type="molecule type" value="Genomic_DNA"/>
</dbReference>
<dbReference type="InterPro" id="IPR015025">
    <property type="entry name" value="PoNi_C"/>
</dbReference>
<gene>
    <name evidence="3" type="ORF">U6A24_02555</name>
</gene>
<dbReference type="Pfam" id="PF08928">
    <property type="entry name" value="PoNi_N"/>
    <property type="match status" value="1"/>
</dbReference>
<dbReference type="Proteomes" id="UP001327027">
    <property type="component" value="Unassembled WGS sequence"/>
</dbReference>
<reference evidence="3 4" key="1">
    <citation type="journal article" date="2013" name="Int. J. Syst. Evol. Microbiol.">
        <title>Aquimarina gracilis sp. nov., isolated from the gut microflora of a mussel, Mytilus coruscus, and emended description of Aquimarina spongiae.</title>
        <authorList>
            <person name="Park S.C."/>
            <person name="Choe H.N."/>
            <person name="Baik K.S."/>
            <person name="Seong C.N."/>
        </authorList>
    </citation>
    <scope>NUCLEOTIDE SEQUENCE [LARGE SCALE GENOMIC DNA]</scope>
    <source>
        <strain evidence="3 4">PSC32</strain>
    </source>
</reference>
<dbReference type="Pfam" id="PF08929">
    <property type="entry name" value="PoNi_C"/>
    <property type="match status" value="1"/>
</dbReference>
<organism evidence="3 4">
    <name type="scientific">Aquimarina gracilis</name>
    <dbReference type="NCBI Taxonomy" id="874422"/>
    <lineage>
        <taxon>Bacteria</taxon>
        <taxon>Pseudomonadati</taxon>
        <taxon>Bacteroidota</taxon>
        <taxon>Flavobacteriia</taxon>
        <taxon>Flavobacteriales</taxon>
        <taxon>Flavobacteriaceae</taxon>
        <taxon>Aquimarina</taxon>
    </lineage>
</organism>
<feature type="domain" description="PoNi C-terminal" evidence="2">
    <location>
        <begin position="142"/>
        <end position="251"/>
    </location>
</feature>
<dbReference type="RefSeq" id="WP_324178368.1">
    <property type="nucleotide sequence ID" value="NZ_BAABAW010000016.1"/>
</dbReference>
<evidence type="ECO:0000313" key="4">
    <source>
        <dbReference type="Proteomes" id="UP001327027"/>
    </source>
</evidence>
<dbReference type="InterPro" id="IPR028983">
    <property type="entry name" value="PA2201-like_C"/>
</dbReference>
<dbReference type="SUPFAM" id="SSF140731">
    <property type="entry name" value="PA2201 C-terminal domain-like"/>
    <property type="match status" value="1"/>
</dbReference>
<keyword evidence="4" id="KW-1185">Reference proteome</keyword>
<comment type="caution">
    <text evidence="3">The sequence shown here is derived from an EMBL/GenBank/DDBJ whole genome shotgun (WGS) entry which is preliminary data.</text>
</comment>
<sequence length="253" mass="29604">MRDIVKDINYFEKFIIEKNDLIALNEQALLSGKVTENKVERAKFRNFGFRLETLVAKYSKGDPIVNLKESISEIIKHLPAEWGPTNTKVKEKVGKEIVYLDQYMLEPYERMLRILSLAYLLDVSDTDFETVVGIIDRDNIRDNLYEFIIKVRLPNRIQKKDAGYAPKSVVFKVYKNLHEAVVQSDLSKATKYVGQFLEKDFYHKHTGFYDAHKSKVDLYYGYWSFESAAVTKIMALNDSNFRDHQYYPKDLAK</sequence>
<protein>
    <submittedName>
        <fullName evidence="3">PoNe immunity protein domain-containing protein</fullName>
    </submittedName>
</protein>
<dbReference type="InterPro" id="IPR015024">
    <property type="entry name" value="PoNi_N"/>
</dbReference>
<evidence type="ECO:0000259" key="1">
    <source>
        <dbReference type="Pfam" id="PF08928"/>
    </source>
</evidence>